<reference evidence="1 2" key="1">
    <citation type="submission" date="2017-08" db="EMBL/GenBank/DDBJ databases">
        <authorList>
            <person name="de Groot N.N."/>
        </authorList>
    </citation>
    <scope>NUCLEOTIDE SEQUENCE [LARGE SCALE GENOMIC DNA]</scope>
    <source>
        <strain evidence="1 2">USBA 78</strain>
    </source>
</reference>
<organism evidence="1 2">
    <name type="scientific">Thalassospira xiamenensis</name>
    <dbReference type="NCBI Taxonomy" id="220697"/>
    <lineage>
        <taxon>Bacteria</taxon>
        <taxon>Pseudomonadati</taxon>
        <taxon>Pseudomonadota</taxon>
        <taxon>Alphaproteobacteria</taxon>
        <taxon>Rhodospirillales</taxon>
        <taxon>Thalassospiraceae</taxon>
        <taxon>Thalassospira</taxon>
    </lineage>
</organism>
<dbReference type="RefSeq" id="WP_097053672.1">
    <property type="nucleotide sequence ID" value="NZ_OBMM01000009.1"/>
</dbReference>
<dbReference type="EMBL" id="OBMM01000009">
    <property type="protein sequence ID" value="SOC30571.1"/>
    <property type="molecule type" value="Genomic_DNA"/>
</dbReference>
<evidence type="ECO:0000313" key="2">
    <source>
        <dbReference type="Proteomes" id="UP000219068"/>
    </source>
</evidence>
<gene>
    <name evidence="1" type="ORF">SAMN05428964_109119</name>
</gene>
<evidence type="ECO:0000313" key="1">
    <source>
        <dbReference type="EMBL" id="SOC30571.1"/>
    </source>
</evidence>
<dbReference type="Proteomes" id="UP000219068">
    <property type="component" value="Unassembled WGS sequence"/>
</dbReference>
<sequence length="190" mass="20617">MEKFDNPVLYRFDEVPDHLLVERTEHRGVVRDASAPVFFDEDTAAAFLAHPGSVVSYLSAALYWGLTLQNPVSTWLSVPRGKAYGGAKLVRFAPMPHEHGVVDVVLDCNVPVKMYDPAHTVVMMLESCPLVSKRGCIQTEEALEALSLFASKVAPRSGSTFCDLTEAMDNVGASAVTRAAILAVRAHSSN</sequence>
<protein>
    <submittedName>
        <fullName evidence="1">Transcriptional regulator, AbiEi antitoxin, Type IV TA system</fullName>
    </submittedName>
</protein>
<dbReference type="AlphaFoldDB" id="A0A285U1S6"/>
<name>A0A285U1S6_9PROT</name>
<accession>A0A285U1S6</accession>
<proteinExistence type="predicted"/>